<comment type="caution">
    <text evidence="3">The sequence shown here is derived from an EMBL/GenBank/DDBJ whole genome shotgun (WGS) entry which is preliminary data.</text>
</comment>
<dbReference type="Gene3D" id="3.90.1470.20">
    <property type="match status" value="1"/>
</dbReference>
<dbReference type="NCBIfam" id="TIGR01489">
    <property type="entry name" value="DKMTPPase-SF"/>
    <property type="match status" value="1"/>
</dbReference>
<evidence type="ECO:0000313" key="4">
    <source>
        <dbReference type="Proteomes" id="UP001498771"/>
    </source>
</evidence>
<dbReference type="SUPFAM" id="SSF56784">
    <property type="entry name" value="HAD-like"/>
    <property type="match status" value="1"/>
</dbReference>
<keyword evidence="4" id="KW-1185">Reference proteome</keyword>
<dbReference type="RefSeq" id="XP_064767163.1">
    <property type="nucleotide sequence ID" value="XM_064910135.1"/>
</dbReference>
<dbReference type="Proteomes" id="UP001498771">
    <property type="component" value="Unassembled WGS sequence"/>
</dbReference>
<gene>
    <name evidence="3" type="ORF">BZA70DRAFT_202142</name>
</gene>
<dbReference type="InterPro" id="IPR036412">
    <property type="entry name" value="HAD-like_sf"/>
</dbReference>
<dbReference type="InterPro" id="IPR050849">
    <property type="entry name" value="HAD-like_hydrolase_phosphatase"/>
</dbReference>
<reference evidence="3 4" key="1">
    <citation type="submission" date="2024-03" db="EMBL/GenBank/DDBJ databases">
        <title>Genome-scale model development and genomic sequencing of the oleaginous clade Lipomyces.</title>
        <authorList>
            <consortium name="Lawrence Berkeley National Laboratory"/>
            <person name="Czajka J.J."/>
            <person name="Han Y."/>
            <person name="Kim J."/>
            <person name="Mondo S.J."/>
            <person name="Hofstad B.A."/>
            <person name="Robles A."/>
            <person name="Haridas S."/>
            <person name="Riley R."/>
            <person name="LaButti K."/>
            <person name="Pangilinan J."/>
            <person name="Andreopoulos W."/>
            <person name="Lipzen A."/>
            <person name="Yan J."/>
            <person name="Wang M."/>
            <person name="Ng V."/>
            <person name="Grigoriev I.V."/>
            <person name="Spatafora J.W."/>
            <person name="Magnuson J.K."/>
            <person name="Baker S.E."/>
            <person name="Pomraning K.R."/>
        </authorList>
    </citation>
    <scope>NUCLEOTIDE SEQUENCE [LARGE SCALE GENOMIC DNA]</scope>
    <source>
        <strain evidence="3 4">Phaff 52-87</strain>
    </source>
</reference>
<name>A0ABR1F2Q0_9ASCO</name>
<dbReference type="NCBIfam" id="TIGR01488">
    <property type="entry name" value="HAD-SF-IB"/>
    <property type="match status" value="1"/>
</dbReference>
<dbReference type="InterPro" id="IPR023214">
    <property type="entry name" value="HAD_sf"/>
</dbReference>
<keyword evidence="1" id="KW-0378">Hydrolase</keyword>
<organism evidence="3 4">
    <name type="scientific">Myxozyma melibiosi</name>
    <dbReference type="NCBI Taxonomy" id="54550"/>
    <lineage>
        <taxon>Eukaryota</taxon>
        <taxon>Fungi</taxon>
        <taxon>Dikarya</taxon>
        <taxon>Ascomycota</taxon>
        <taxon>Saccharomycotina</taxon>
        <taxon>Lipomycetes</taxon>
        <taxon>Lipomycetales</taxon>
        <taxon>Lipomycetaceae</taxon>
        <taxon>Myxozyma</taxon>
    </lineage>
</organism>
<dbReference type="Pfam" id="PF12710">
    <property type="entry name" value="HAD"/>
    <property type="match status" value="1"/>
</dbReference>
<dbReference type="InterPro" id="IPR006384">
    <property type="entry name" value="HAD_hydro_PyrdxlP_Pase-like"/>
</dbReference>
<dbReference type="EMBL" id="JBBJBU010000009">
    <property type="protein sequence ID" value="KAK7204130.1"/>
    <property type="molecule type" value="Genomic_DNA"/>
</dbReference>
<protein>
    <submittedName>
        <fullName evidence="3">2,3-diketo-5-methylthio-1-phosphopentane phosphatase</fullName>
    </submittedName>
</protein>
<sequence length="301" mass="34082">MSQSLPTRKDVAIFSDFDGTIFLQDTGHVLFDRHGCGSEHREKLDSQINSGERSFRDVSEEMWGSLDVPFDKSIEAMKEKLEIDPDFADFHDLCIREGVPFNVISAGLKPVLRGVLDEFVPGSDRIDIISNDAVISDDGSDWKVVWRHDSPLGHDKSQSIKERRSHYRKHLPANTNPLIIFIGDGVSDLPAAREADVLFARAGLRLEEYCKEHGIDYIPYDSFADIEREVSRILDSGDLERFKKPHNRSPQREQQQQQNLRKHFFGAAASSPVVDSTRKARRTDKSMAPLSRRYSKGIATA</sequence>
<evidence type="ECO:0000256" key="2">
    <source>
        <dbReference type="SAM" id="MobiDB-lite"/>
    </source>
</evidence>
<proteinExistence type="predicted"/>
<dbReference type="PANTHER" id="PTHR28181:SF2">
    <property type="entry name" value="PHOSPHORIC MONOESTER HYDROLASE"/>
    <property type="match status" value="1"/>
</dbReference>
<evidence type="ECO:0000313" key="3">
    <source>
        <dbReference type="EMBL" id="KAK7204130.1"/>
    </source>
</evidence>
<dbReference type="PANTHER" id="PTHR28181">
    <property type="entry name" value="UPF0655 PROTEIN YCR015C"/>
    <property type="match status" value="1"/>
</dbReference>
<accession>A0ABR1F2Q0</accession>
<feature type="region of interest" description="Disordered" evidence="2">
    <location>
        <begin position="237"/>
        <end position="301"/>
    </location>
</feature>
<dbReference type="Gene3D" id="3.40.50.1000">
    <property type="entry name" value="HAD superfamily/HAD-like"/>
    <property type="match status" value="1"/>
</dbReference>
<dbReference type="GeneID" id="90035647"/>
<evidence type="ECO:0000256" key="1">
    <source>
        <dbReference type="ARBA" id="ARBA00022801"/>
    </source>
</evidence>